<organism evidence="1 2">
    <name type="scientific">Owenia fusiformis</name>
    <name type="common">Polychaete worm</name>
    <dbReference type="NCBI Taxonomy" id="6347"/>
    <lineage>
        <taxon>Eukaryota</taxon>
        <taxon>Metazoa</taxon>
        <taxon>Spiralia</taxon>
        <taxon>Lophotrochozoa</taxon>
        <taxon>Annelida</taxon>
        <taxon>Polychaeta</taxon>
        <taxon>Sedentaria</taxon>
        <taxon>Canalipalpata</taxon>
        <taxon>Sabellida</taxon>
        <taxon>Oweniida</taxon>
        <taxon>Oweniidae</taxon>
        <taxon>Owenia</taxon>
    </lineage>
</organism>
<evidence type="ECO:0000313" key="1">
    <source>
        <dbReference type="EMBL" id="CAH1802099.1"/>
    </source>
</evidence>
<dbReference type="EMBL" id="CAIIXF020000012">
    <property type="protein sequence ID" value="CAH1802099.1"/>
    <property type="molecule type" value="Genomic_DNA"/>
</dbReference>
<keyword evidence="2" id="KW-1185">Reference proteome</keyword>
<accession>A0A8S4Q9A0</accession>
<proteinExistence type="predicted"/>
<reference evidence="1" key="1">
    <citation type="submission" date="2022-03" db="EMBL/GenBank/DDBJ databases">
        <authorList>
            <person name="Martin C."/>
        </authorList>
    </citation>
    <scope>NUCLEOTIDE SEQUENCE</scope>
</reference>
<evidence type="ECO:0000313" key="2">
    <source>
        <dbReference type="Proteomes" id="UP000749559"/>
    </source>
</evidence>
<dbReference type="AlphaFoldDB" id="A0A8S4Q9A0"/>
<dbReference type="Proteomes" id="UP000749559">
    <property type="component" value="Unassembled WGS sequence"/>
</dbReference>
<gene>
    <name evidence="1" type="ORF">OFUS_LOCUS25814</name>
</gene>
<comment type="caution">
    <text evidence="1">The sequence shown here is derived from an EMBL/GenBank/DDBJ whole genome shotgun (WGS) entry which is preliminary data.</text>
</comment>
<protein>
    <submittedName>
        <fullName evidence="1">Uncharacterized protein</fullName>
    </submittedName>
</protein>
<name>A0A8S4Q9A0_OWEFU</name>
<sequence>MYLNSCRKYYSKRQNTNICEKVIDSSLTFICKYTDETVLTGGPVIVTLDSLHNMFQTHMSKHNPTKPTPKYRRLNNFKNGLSIHLGNTLIFYRPKESSLKNELVFGNLRGIPEKSIAEAFHKNINSEQDLLTNAGSHLRHIILNVKTKKPSFNWPPRTSELQIECTNPYQMLLRNF</sequence>